<protein>
    <submittedName>
        <fullName evidence="2">Putative transmembrane ascorbate ferrireductase 2</fullName>
    </submittedName>
</protein>
<accession>A0A2P2J8M8</accession>
<keyword evidence="2" id="KW-0472">Membrane</keyword>
<feature type="region of interest" description="Disordered" evidence="1">
    <location>
        <begin position="52"/>
        <end position="101"/>
    </location>
</feature>
<name>A0A2P2J8M8_RHIMU</name>
<feature type="compositionally biased region" description="Basic residues" evidence="1">
    <location>
        <begin position="71"/>
        <end position="89"/>
    </location>
</feature>
<evidence type="ECO:0000313" key="2">
    <source>
        <dbReference type="EMBL" id="MBW89834.1"/>
    </source>
</evidence>
<evidence type="ECO:0000256" key="1">
    <source>
        <dbReference type="SAM" id="MobiDB-lite"/>
    </source>
</evidence>
<dbReference type="AlphaFoldDB" id="A0A2P2J8M8"/>
<proteinExistence type="predicted"/>
<reference evidence="2" key="1">
    <citation type="submission" date="2018-02" db="EMBL/GenBank/DDBJ databases">
        <title>Rhizophora mucronata_Transcriptome.</title>
        <authorList>
            <person name="Meera S.P."/>
            <person name="Sreeshan A."/>
            <person name="Augustine A."/>
        </authorList>
    </citation>
    <scope>NUCLEOTIDE SEQUENCE</scope>
    <source>
        <tissue evidence="2">Leaf</tissue>
    </source>
</reference>
<sequence>MILITRRYSQISILFERFLRIKLGFTFTIQENNSNHQEYRMDIKDESFVRRVESQASSEMESPCYYQSQHRQSHHPHQPNTRSRNRSRHFDKSPSLLRRCL</sequence>
<keyword evidence="2" id="KW-0812">Transmembrane</keyword>
<organism evidence="2">
    <name type="scientific">Rhizophora mucronata</name>
    <name type="common">Asiatic mangrove</name>
    <dbReference type="NCBI Taxonomy" id="61149"/>
    <lineage>
        <taxon>Eukaryota</taxon>
        <taxon>Viridiplantae</taxon>
        <taxon>Streptophyta</taxon>
        <taxon>Embryophyta</taxon>
        <taxon>Tracheophyta</taxon>
        <taxon>Spermatophyta</taxon>
        <taxon>Magnoliopsida</taxon>
        <taxon>eudicotyledons</taxon>
        <taxon>Gunneridae</taxon>
        <taxon>Pentapetalae</taxon>
        <taxon>rosids</taxon>
        <taxon>fabids</taxon>
        <taxon>Malpighiales</taxon>
        <taxon>Rhizophoraceae</taxon>
        <taxon>Rhizophora</taxon>
    </lineage>
</organism>
<dbReference type="EMBL" id="GGEC01009351">
    <property type="protein sequence ID" value="MBW89834.1"/>
    <property type="molecule type" value="Transcribed_RNA"/>
</dbReference>